<keyword evidence="1" id="KW-0812">Transmembrane</keyword>
<proteinExistence type="predicted"/>
<evidence type="ECO:0000313" key="2">
    <source>
        <dbReference type="EMBL" id="GLX84501.1"/>
    </source>
</evidence>
<organism evidence="2 3">
    <name type="scientific">Thalassotalea loyana</name>
    <dbReference type="NCBI Taxonomy" id="280483"/>
    <lineage>
        <taxon>Bacteria</taxon>
        <taxon>Pseudomonadati</taxon>
        <taxon>Pseudomonadota</taxon>
        <taxon>Gammaproteobacteria</taxon>
        <taxon>Alteromonadales</taxon>
        <taxon>Colwelliaceae</taxon>
        <taxon>Thalassotalea</taxon>
    </lineage>
</organism>
<evidence type="ECO:0008006" key="4">
    <source>
        <dbReference type="Google" id="ProtNLM"/>
    </source>
</evidence>
<keyword evidence="3" id="KW-1185">Reference proteome</keyword>
<sequence>MTMSKLNCPVCQKKAMHYSDKLTLSPFNTKKCASCAVDLSVPYYVMLIPLIPLFCLLFALFANVSTDSTISPSLPILGLAVALFLLNLVPLRAK</sequence>
<gene>
    <name evidence="2" type="ORF">tloyanaT_07530</name>
</gene>
<comment type="caution">
    <text evidence="2">The sequence shown here is derived from an EMBL/GenBank/DDBJ whole genome shotgun (WGS) entry which is preliminary data.</text>
</comment>
<feature type="transmembrane region" description="Helical" evidence="1">
    <location>
        <begin position="41"/>
        <end position="62"/>
    </location>
</feature>
<name>A0ABQ6HDF8_9GAMM</name>
<reference evidence="2 3" key="1">
    <citation type="submission" date="2023-03" db="EMBL/GenBank/DDBJ databases">
        <title>Thalassotalea loyana LMG 22536T draft genome sequence.</title>
        <authorList>
            <person name="Sawabe T."/>
        </authorList>
    </citation>
    <scope>NUCLEOTIDE SEQUENCE [LARGE SCALE GENOMIC DNA]</scope>
    <source>
        <strain evidence="2 3">LMG 22536</strain>
    </source>
</reference>
<dbReference type="EMBL" id="BSSV01000001">
    <property type="protein sequence ID" value="GLX84501.1"/>
    <property type="molecule type" value="Genomic_DNA"/>
</dbReference>
<keyword evidence="1" id="KW-0472">Membrane</keyword>
<evidence type="ECO:0000256" key="1">
    <source>
        <dbReference type="SAM" id="Phobius"/>
    </source>
</evidence>
<evidence type="ECO:0000313" key="3">
    <source>
        <dbReference type="Proteomes" id="UP001157134"/>
    </source>
</evidence>
<accession>A0ABQ6HDF8</accession>
<feature type="transmembrane region" description="Helical" evidence="1">
    <location>
        <begin position="74"/>
        <end position="91"/>
    </location>
</feature>
<protein>
    <recommendedName>
        <fullName evidence="4">DUF983 domain-containing protein</fullName>
    </recommendedName>
</protein>
<dbReference type="Proteomes" id="UP001157134">
    <property type="component" value="Unassembled WGS sequence"/>
</dbReference>
<keyword evidence="1" id="KW-1133">Transmembrane helix</keyword>